<sequence>ELFQERSETFFIHFLSTDDQLMLKAEKLLDVFCLRWNLLAFRLMLKLC</sequence>
<dbReference type="AlphaFoldDB" id="A0A1A7XX72"/>
<dbReference type="EMBL" id="HADX01000454">
    <property type="protein sequence ID" value="SBP22686.1"/>
    <property type="molecule type" value="Transcribed_RNA"/>
</dbReference>
<evidence type="ECO:0000313" key="1">
    <source>
        <dbReference type="EMBL" id="SBP22686.1"/>
    </source>
</evidence>
<feature type="non-terminal residue" evidence="1">
    <location>
        <position position="1"/>
    </location>
</feature>
<organism evidence="1">
    <name type="scientific">Iconisemion striatum</name>
    <dbReference type="NCBI Taxonomy" id="60296"/>
    <lineage>
        <taxon>Eukaryota</taxon>
        <taxon>Metazoa</taxon>
        <taxon>Chordata</taxon>
        <taxon>Craniata</taxon>
        <taxon>Vertebrata</taxon>
        <taxon>Euteleostomi</taxon>
        <taxon>Actinopterygii</taxon>
        <taxon>Neopterygii</taxon>
        <taxon>Teleostei</taxon>
        <taxon>Neoteleostei</taxon>
        <taxon>Acanthomorphata</taxon>
        <taxon>Ovalentaria</taxon>
        <taxon>Atherinomorphae</taxon>
        <taxon>Cyprinodontiformes</taxon>
        <taxon>Nothobranchiidae</taxon>
        <taxon>Iconisemion</taxon>
    </lineage>
</organism>
<reference evidence="1" key="1">
    <citation type="submission" date="2016-05" db="EMBL/GenBank/DDBJ databases">
        <authorList>
            <person name="Lavstsen T."/>
            <person name="Jespersen J.S."/>
        </authorList>
    </citation>
    <scope>NUCLEOTIDE SEQUENCE</scope>
    <source>
        <tissue evidence="1">Brain</tissue>
    </source>
</reference>
<protein>
    <submittedName>
        <fullName evidence="1">Uncharacterized protein</fullName>
    </submittedName>
</protein>
<accession>A0A1A7XX72</accession>
<reference evidence="1" key="2">
    <citation type="submission" date="2016-06" db="EMBL/GenBank/DDBJ databases">
        <title>The genome of a short-lived fish provides insights into sex chromosome evolution and the genetic control of aging.</title>
        <authorList>
            <person name="Reichwald K."/>
            <person name="Felder M."/>
            <person name="Petzold A."/>
            <person name="Koch P."/>
            <person name="Groth M."/>
            <person name="Platzer M."/>
        </authorList>
    </citation>
    <scope>NUCLEOTIDE SEQUENCE</scope>
    <source>
        <tissue evidence="1">Brain</tissue>
    </source>
</reference>
<proteinExistence type="predicted"/>
<feature type="non-terminal residue" evidence="1">
    <location>
        <position position="48"/>
    </location>
</feature>
<gene>
    <name evidence="1" type="primary">Nfu_g_1_011541</name>
</gene>
<name>A0A1A7XX72_9TELE</name>